<dbReference type="PANTHER" id="PTHR13847">
    <property type="entry name" value="SARCOSINE DEHYDROGENASE-RELATED"/>
    <property type="match status" value="1"/>
</dbReference>
<dbReference type="Gene3D" id="3.30.9.10">
    <property type="entry name" value="D-Amino Acid Oxidase, subunit A, domain 2"/>
    <property type="match status" value="1"/>
</dbReference>
<dbReference type="GO" id="GO:0005737">
    <property type="term" value="C:cytoplasm"/>
    <property type="evidence" value="ECO:0007669"/>
    <property type="project" value="TreeGrafter"/>
</dbReference>
<protein>
    <submittedName>
        <fullName evidence="2">FAD-binding oxidoreductase</fullName>
    </submittedName>
</protein>
<dbReference type="SUPFAM" id="SSF51905">
    <property type="entry name" value="FAD/NAD(P)-binding domain"/>
    <property type="match status" value="1"/>
</dbReference>
<organism evidence="2 3">
    <name type="scientific">Paenibacillus soyae</name>
    <dbReference type="NCBI Taxonomy" id="2969249"/>
    <lineage>
        <taxon>Bacteria</taxon>
        <taxon>Bacillati</taxon>
        <taxon>Bacillota</taxon>
        <taxon>Bacilli</taxon>
        <taxon>Bacillales</taxon>
        <taxon>Paenibacillaceae</taxon>
        <taxon>Paenibacillus</taxon>
    </lineage>
</organism>
<feature type="domain" description="FAD dependent oxidoreductase" evidence="1">
    <location>
        <begin position="32"/>
        <end position="384"/>
    </location>
</feature>
<proteinExistence type="predicted"/>
<keyword evidence="3" id="KW-1185">Reference proteome</keyword>
<dbReference type="AlphaFoldDB" id="A0A9X2MNQ9"/>
<comment type="caution">
    <text evidence="2">The sequence shown here is derived from an EMBL/GenBank/DDBJ whole genome shotgun (WGS) entry which is preliminary data.</text>
</comment>
<reference evidence="2" key="1">
    <citation type="submission" date="2022-08" db="EMBL/GenBank/DDBJ databases">
        <title>The genomic sequence of strain Paenibacillus sp. SCIV0701.</title>
        <authorList>
            <person name="Zhao H."/>
        </authorList>
    </citation>
    <scope>NUCLEOTIDE SEQUENCE</scope>
    <source>
        <strain evidence="2">SCIV0701</strain>
    </source>
</reference>
<evidence type="ECO:0000313" key="2">
    <source>
        <dbReference type="EMBL" id="MCR2803459.1"/>
    </source>
</evidence>
<evidence type="ECO:0000259" key="1">
    <source>
        <dbReference type="Pfam" id="PF01266"/>
    </source>
</evidence>
<name>A0A9X2MNQ9_9BACL</name>
<dbReference type="Gene3D" id="3.50.50.60">
    <property type="entry name" value="FAD/NAD(P)-binding domain"/>
    <property type="match status" value="1"/>
</dbReference>
<dbReference type="InterPro" id="IPR036188">
    <property type="entry name" value="FAD/NAD-bd_sf"/>
</dbReference>
<gene>
    <name evidence="2" type="ORF">NQZ67_06125</name>
</gene>
<dbReference type="RefSeq" id="WP_257443755.1">
    <property type="nucleotide sequence ID" value="NZ_JANIPJ010000003.1"/>
</dbReference>
<accession>A0A9X2MNQ9</accession>
<dbReference type="EMBL" id="JANIPJ010000003">
    <property type="protein sequence ID" value="MCR2803459.1"/>
    <property type="molecule type" value="Genomic_DNA"/>
</dbReference>
<dbReference type="PANTHER" id="PTHR13847:SF201">
    <property type="entry name" value="PUTATIBE OXIDOREDUCTASE"/>
    <property type="match status" value="1"/>
</dbReference>
<dbReference type="Proteomes" id="UP001141950">
    <property type="component" value="Unassembled WGS sequence"/>
</dbReference>
<dbReference type="Pfam" id="PF01266">
    <property type="entry name" value="DAO"/>
    <property type="match status" value="1"/>
</dbReference>
<dbReference type="InterPro" id="IPR006076">
    <property type="entry name" value="FAD-dep_OxRdtase"/>
</dbReference>
<evidence type="ECO:0000313" key="3">
    <source>
        <dbReference type="Proteomes" id="UP001141950"/>
    </source>
</evidence>
<sequence length="408" mass="45624">MKELHTGRMYWPETVRKPMLNDPLTDNISAQIAILGGGMSGVTCAHAFAEAGFETVLIEQRSIADGSTSSNTGLLQFSSDIMLCELKEQIGEAPAERFYGSSKEALDRIAQLASRLPVDVEFKRRSSLYFASSEQDLPKLRREYEALLHCGFDVEYWSAEEIGRHFPFRKPGALVTHADAEINPLKFVFAMADEATANGLRIFEQTEVVRHETLTGARHRLHASNGCTIDAEYVVYAVGYEPEALRGKLRKADLNRSYVIVTDGQSDLSSWHNRFLIWETARPYLYMRTTLDNRIIIGGLDEDQEQPVHSSRKLADKGEQLLARFSSLFPGIRAEIDFAWNATFGESLDHLPFIGEDPACPGVYYNLGYGGNGSVCCMLGAQIILGMIKDKTPHPLPFIGMRDFAEQR</sequence>